<evidence type="ECO:0000313" key="4">
    <source>
        <dbReference type="Proteomes" id="UP000232883"/>
    </source>
</evidence>
<dbReference type="InterPro" id="IPR018946">
    <property type="entry name" value="PhoD-like_MPP"/>
</dbReference>
<evidence type="ECO:0000259" key="2">
    <source>
        <dbReference type="Pfam" id="PF09423"/>
    </source>
</evidence>
<dbReference type="Proteomes" id="UP000232883">
    <property type="component" value="Chromosome"/>
</dbReference>
<dbReference type="AlphaFoldDB" id="A0A2K8Z040"/>
<dbReference type="OrthoDB" id="9763616at2"/>
<dbReference type="RefSeq" id="WP_100989302.1">
    <property type="nucleotide sequence ID" value="NZ_CP025096.1"/>
</dbReference>
<dbReference type="Pfam" id="PF09423">
    <property type="entry name" value="PhoD"/>
    <property type="match status" value="1"/>
</dbReference>
<dbReference type="SUPFAM" id="SSF56300">
    <property type="entry name" value="Metallo-dependent phosphatases"/>
    <property type="match status" value="1"/>
</dbReference>
<evidence type="ECO:0000256" key="1">
    <source>
        <dbReference type="SAM" id="SignalP"/>
    </source>
</evidence>
<feature type="domain" description="PhoD-like phosphatase metallophosphatase" evidence="2">
    <location>
        <begin position="49"/>
        <end position="276"/>
    </location>
</feature>
<dbReference type="PROSITE" id="PS51257">
    <property type="entry name" value="PROKAR_LIPOPROTEIN"/>
    <property type="match status" value="1"/>
</dbReference>
<dbReference type="InterPro" id="IPR029052">
    <property type="entry name" value="Metallo-depent_PP-like"/>
</dbReference>
<name>A0A2K8Z040_9BACT</name>
<organism evidence="3 4">
    <name type="scientific">Spirosoma pollinicola</name>
    <dbReference type="NCBI Taxonomy" id="2057025"/>
    <lineage>
        <taxon>Bacteria</taxon>
        <taxon>Pseudomonadati</taxon>
        <taxon>Bacteroidota</taxon>
        <taxon>Cytophagia</taxon>
        <taxon>Cytophagales</taxon>
        <taxon>Cytophagaceae</taxon>
        <taxon>Spirosoma</taxon>
    </lineage>
</organism>
<dbReference type="Gene3D" id="3.60.21.70">
    <property type="entry name" value="PhoD-like phosphatase"/>
    <property type="match status" value="1"/>
</dbReference>
<reference evidence="3 4" key="1">
    <citation type="submission" date="2017-11" db="EMBL/GenBank/DDBJ databases">
        <title>Taxonomic description and genome sequences of Spirosoma HA7 sp. nov., isolated from pollen microhabitat of Corylus avellana.</title>
        <authorList>
            <person name="Ambika Manirajan B."/>
            <person name="Suarez C."/>
            <person name="Ratering S."/>
            <person name="Geissler-Plaum R."/>
            <person name="Cardinale M."/>
            <person name="Sylvia S."/>
        </authorList>
    </citation>
    <scope>NUCLEOTIDE SEQUENCE [LARGE SCALE GENOMIC DNA]</scope>
    <source>
        <strain evidence="3 4">HA7</strain>
    </source>
</reference>
<keyword evidence="1" id="KW-0732">Signal</keyword>
<sequence length="348" mass="38900">MKKLLTLSLFAGIALAGCRTPKSDTSSTLSFKQADSSRTKAITKIAFGSCSDQKRPQPLWDDIVAQKPDVWVWLGDNIYGDSESMDTLRAKYAIQKSNPVYQQLRQLTPIIGVWDDHDYGVNDGGKEYPKRKESQQLMLDFLDVPSTSPLRQQEGGYSVHTYGPKGQRVKVILLDARYFRDPLKKENKVNVPDPSGDMLGEAQWKWLEQQLTKSDADVHIIGSGVQVLPEEHVYEKWANFPTARKRLLDLIAKTKPKGALFISGDRHMAEVSKVSVPGLGYDLFDITSSGLTHVSAPHVEANQYRVGDMVTKLNYGLITINWAAKPITATVRINGDEQATYLTQQISF</sequence>
<proteinExistence type="predicted"/>
<feature type="signal peptide" evidence="1">
    <location>
        <begin position="1"/>
        <end position="16"/>
    </location>
</feature>
<keyword evidence="4" id="KW-1185">Reference proteome</keyword>
<dbReference type="PANTHER" id="PTHR33987:SF1">
    <property type="entry name" value="CALCINEURIN-LIKE METALLO-PHOSPHOESTERASE SUPERFAMILY PROTEIN"/>
    <property type="match status" value="1"/>
</dbReference>
<dbReference type="InterPro" id="IPR038607">
    <property type="entry name" value="PhoD-like_sf"/>
</dbReference>
<evidence type="ECO:0000313" key="3">
    <source>
        <dbReference type="EMBL" id="AUD03260.1"/>
    </source>
</evidence>
<dbReference type="CDD" id="cd07389">
    <property type="entry name" value="MPP_PhoD"/>
    <property type="match status" value="1"/>
</dbReference>
<dbReference type="EMBL" id="CP025096">
    <property type="protein sequence ID" value="AUD03260.1"/>
    <property type="molecule type" value="Genomic_DNA"/>
</dbReference>
<gene>
    <name evidence="3" type="ORF">CWM47_16310</name>
</gene>
<accession>A0A2K8Z040</accession>
<dbReference type="PANTHER" id="PTHR33987">
    <property type="entry name" value="CALCINEURIN-LIKE METALLO-PHOSPHOESTERASE SUPERFAMILY PROTEIN"/>
    <property type="match status" value="1"/>
</dbReference>
<protein>
    <submittedName>
        <fullName evidence="3">Alkaline phosphatase</fullName>
    </submittedName>
</protein>
<feature type="chain" id="PRO_5014765640" evidence="1">
    <location>
        <begin position="17"/>
        <end position="348"/>
    </location>
</feature>
<dbReference type="KEGG" id="spir:CWM47_16310"/>